<name>A0A7X0HBD8_9BACT</name>
<dbReference type="RefSeq" id="WP_184678782.1">
    <property type="nucleotide sequence ID" value="NZ_JACHGY010000001.1"/>
</dbReference>
<feature type="chain" id="PRO_5031565314" description="DUF3352 domain-containing protein" evidence="2">
    <location>
        <begin position="35"/>
        <end position="684"/>
    </location>
</feature>
<keyword evidence="4" id="KW-1185">Reference proteome</keyword>
<protein>
    <recommendedName>
        <fullName evidence="5">DUF3352 domain-containing protein</fullName>
    </recommendedName>
</protein>
<dbReference type="AlphaFoldDB" id="A0A7X0HBD8"/>
<reference evidence="3 4" key="1">
    <citation type="submission" date="2020-08" db="EMBL/GenBank/DDBJ databases">
        <title>Genomic Encyclopedia of Type Strains, Phase IV (KMG-IV): sequencing the most valuable type-strain genomes for metagenomic binning, comparative biology and taxonomic classification.</title>
        <authorList>
            <person name="Goeker M."/>
        </authorList>
    </citation>
    <scope>NUCLEOTIDE SEQUENCE [LARGE SCALE GENOMIC DNA]</scope>
    <source>
        <strain evidence="3 4">DSM 103725</strain>
    </source>
</reference>
<keyword evidence="1" id="KW-0175">Coiled coil</keyword>
<gene>
    <name evidence="3" type="ORF">HNQ40_003110</name>
</gene>
<dbReference type="EMBL" id="JACHGY010000001">
    <property type="protein sequence ID" value="MBB6431304.1"/>
    <property type="molecule type" value="Genomic_DNA"/>
</dbReference>
<evidence type="ECO:0000313" key="4">
    <source>
        <dbReference type="Proteomes" id="UP000541810"/>
    </source>
</evidence>
<comment type="caution">
    <text evidence="3">The sequence shown here is derived from an EMBL/GenBank/DDBJ whole genome shotgun (WGS) entry which is preliminary data.</text>
</comment>
<organism evidence="3 4">
    <name type="scientific">Algisphaera agarilytica</name>
    <dbReference type="NCBI Taxonomy" id="1385975"/>
    <lineage>
        <taxon>Bacteria</taxon>
        <taxon>Pseudomonadati</taxon>
        <taxon>Planctomycetota</taxon>
        <taxon>Phycisphaerae</taxon>
        <taxon>Phycisphaerales</taxon>
        <taxon>Phycisphaeraceae</taxon>
        <taxon>Algisphaera</taxon>
    </lineage>
</organism>
<proteinExistence type="predicted"/>
<evidence type="ECO:0000313" key="3">
    <source>
        <dbReference type="EMBL" id="MBB6431304.1"/>
    </source>
</evidence>
<evidence type="ECO:0008006" key="5">
    <source>
        <dbReference type="Google" id="ProtNLM"/>
    </source>
</evidence>
<evidence type="ECO:0000256" key="2">
    <source>
        <dbReference type="SAM" id="SignalP"/>
    </source>
</evidence>
<feature type="signal peptide" evidence="2">
    <location>
        <begin position="1"/>
        <end position="34"/>
    </location>
</feature>
<sequence>MIRNPLRTSFRRASAGALAFSLTASGFLSTPALAEPGSGWEALPAETVFAVRMPQTQAFLEHLRANTVAGQRIFSEEKFDQVMQLIEENNQEDWNEMVEELEEFGFTLDDLLAIAQNSWGMGFVANPRGEGELPRMVLLGWADMEEADIDRIYAAIDKAEEENEDADDTRRLDYELAGMPVRQYSSSEEGMDIEVTWDTPDDFYEWTDEQQEAHWDKLQKMEDEAQYVKIDETHLLMTRAPGRMAMAIGFPQSGDAVRELIAADSDIDWDEATDVASVQEVFANFLGSLEGGNDNSFAANILSVPEAAAAVDGENSLVEFYADGQKLLDLIGVAIAIDEGEESAEEYTKLMEVLGFDSLGVMAGSTFLADGALRWDFFAAMPSPRRGLLSTLDGQTLPAEPPAWVPAGASYFHLAYDLGKLYDVILDTVQQMAGPEAAQQVMMGNMIVQSQIQTDIPSLLRSFGTRHSIVATESQEITIETEEYDFETESFKTVETTMTMQPVAFVWDLADADVWTNVMNAAKRFAPSMGDEVQLVDEQGFTGLRSETTGLPMGFMLGQNNLVLGVGPDVVTRVLTSINNPPAVEDSLLGSAMYREGDALLNYQEGIIFAIQDWRTDMVNAKKQIVQAMEEQAEEEDQALVEQIKAVIPSDEDIRASFGVAVGQVIMTDSGLSYEAASAMPAAE</sequence>
<accession>A0A7X0HBD8</accession>
<dbReference type="Proteomes" id="UP000541810">
    <property type="component" value="Unassembled WGS sequence"/>
</dbReference>
<feature type="coiled-coil region" evidence="1">
    <location>
        <begin position="611"/>
        <end position="646"/>
    </location>
</feature>
<evidence type="ECO:0000256" key="1">
    <source>
        <dbReference type="SAM" id="Coils"/>
    </source>
</evidence>
<feature type="coiled-coil region" evidence="1">
    <location>
        <begin position="142"/>
        <end position="169"/>
    </location>
</feature>
<keyword evidence="2" id="KW-0732">Signal</keyword>